<dbReference type="Proteomes" id="UP000030765">
    <property type="component" value="Unassembled WGS sequence"/>
</dbReference>
<protein>
    <submittedName>
        <fullName evidence="1 2">Uncharacterized protein</fullName>
    </submittedName>
</protein>
<dbReference type="VEuPathDB" id="VectorBase:ASIC010396"/>
<sequence length="135" mass="14289">MCSRKSKLSVEALGKTRVKYRSEVNVGRYRRSSNDFPPCAVGSEDFRPSEIFDPSGHSRNLQPRVSAVFPWVAFGRDFPTNKASLNPIKEPPVLAGVPSGRILSSSNVEGFSNGAPGHVGSVTAMVAAALAGVGS</sequence>
<reference evidence="1 3" key="1">
    <citation type="journal article" date="2014" name="BMC Genomics">
        <title>Genome sequence of Anopheles sinensis provides insight into genetics basis of mosquito competence for malaria parasites.</title>
        <authorList>
            <person name="Zhou D."/>
            <person name="Zhang D."/>
            <person name="Ding G."/>
            <person name="Shi L."/>
            <person name="Hou Q."/>
            <person name="Ye Y."/>
            <person name="Xu Y."/>
            <person name="Zhou H."/>
            <person name="Xiong C."/>
            <person name="Li S."/>
            <person name="Yu J."/>
            <person name="Hong S."/>
            <person name="Yu X."/>
            <person name="Zou P."/>
            <person name="Chen C."/>
            <person name="Chang X."/>
            <person name="Wang W."/>
            <person name="Lv Y."/>
            <person name="Sun Y."/>
            <person name="Ma L."/>
            <person name="Shen B."/>
            <person name="Zhu C."/>
        </authorList>
    </citation>
    <scope>NUCLEOTIDE SEQUENCE [LARGE SCALE GENOMIC DNA]</scope>
</reference>
<accession>A0A084VXG9</accession>
<proteinExistence type="predicted"/>
<dbReference type="EMBL" id="ATLV01018071">
    <property type="status" value="NOT_ANNOTATED_CDS"/>
    <property type="molecule type" value="Genomic_DNA"/>
</dbReference>
<keyword evidence="3" id="KW-1185">Reference proteome</keyword>
<evidence type="ECO:0000313" key="3">
    <source>
        <dbReference type="Proteomes" id="UP000030765"/>
    </source>
</evidence>
<dbReference type="EMBL" id="KE525212">
    <property type="protein sequence ID" value="KFB42663.1"/>
    <property type="molecule type" value="Genomic_DNA"/>
</dbReference>
<evidence type="ECO:0000313" key="1">
    <source>
        <dbReference type="EMBL" id="KFB42663.1"/>
    </source>
</evidence>
<evidence type="ECO:0000313" key="2">
    <source>
        <dbReference type="EnsemblMetazoa" id="ASIC010396-PA"/>
    </source>
</evidence>
<dbReference type="AlphaFoldDB" id="A0A084VXG9"/>
<dbReference type="EnsemblMetazoa" id="ASIC010396-RA">
    <property type="protein sequence ID" value="ASIC010396-PA"/>
    <property type="gene ID" value="ASIC010396"/>
</dbReference>
<name>A0A084VXG9_ANOSI</name>
<gene>
    <name evidence="1" type="ORF">ZHAS_00010396</name>
</gene>
<reference evidence="2" key="2">
    <citation type="submission" date="2020-05" db="UniProtKB">
        <authorList>
            <consortium name="EnsemblMetazoa"/>
        </authorList>
    </citation>
    <scope>IDENTIFICATION</scope>
</reference>
<organism evidence="1">
    <name type="scientific">Anopheles sinensis</name>
    <name type="common">Mosquito</name>
    <dbReference type="NCBI Taxonomy" id="74873"/>
    <lineage>
        <taxon>Eukaryota</taxon>
        <taxon>Metazoa</taxon>
        <taxon>Ecdysozoa</taxon>
        <taxon>Arthropoda</taxon>
        <taxon>Hexapoda</taxon>
        <taxon>Insecta</taxon>
        <taxon>Pterygota</taxon>
        <taxon>Neoptera</taxon>
        <taxon>Endopterygota</taxon>
        <taxon>Diptera</taxon>
        <taxon>Nematocera</taxon>
        <taxon>Culicoidea</taxon>
        <taxon>Culicidae</taxon>
        <taxon>Anophelinae</taxon>
        <taxon>Anopheles</taxon>
    </lineage>
</organism>